<dbReference type="GO" id="GO:0003684">
    <property type="term" value="F:damaged DNA binding"/>
    <property type="evidence" value="ECO:0007669"/>
    <property type="project" value="UniProtKB-UniRule"/>
</dbReference>
<dbReference type="Pfam" id="PF01624">
    <property type="entry name" value="MutS_I"/>
    <property type="match status" value="1"/>
</dbReference>
<dbReference type="Proteomes" id="UP001204445">
    <property type="component" value="Unassembled WGS sequence"/>
</dbReference>
<dbReference type="InterPro" id="IPR045076">
    <property type="entry name" value="MutS"/>
</dbReference>
<dbReference type="SUPFAM" id="SSF52540">
    <property type="entry name" value="P-loop containing nucleoside triphosphate hydrolases"/>
    <property type="match status" value="1"/>
</dbReference>
<feature type="domain" description="DNA mismatch repair proteins mutS family" evidence="12">
    <location>
        <begin position="695"/>
        <end position="711"/>
    </location>
</feature>
<dbReference type="Gene3D" id="1.10.1420.10">
    <property type="match status" value="2"/>
</dbReference>
<evidence type="ECO:0000256" key="11">
    <source>
        <dbReference type="SAM" id="MobiDB-lite"/>
    </source>
</evidence>
<dbReference type="Pfam" id="PF05192">
    <property type="entry name" value="MutS_III"/>
    <property type="match status" value="1"/>
</dbReference>
<reference evidence="13" key="1">
    <citation type="submission" date="2022-08" db="EMBL/GenBank/DDBJ databases">
        <title>Genomic Encyclopedia of Type Strains, Phase III (KMG-III): the genomes of soil and plant-associated and newly described type strains.</title>
        <authorList>
            <person name="Whitman W."/>
        </authorList>
    </citation>
    <scope>NUCLEOTIDE SEQUENCE</scope>
    <source>
        <strain evidence="13">HMT 1</strain>
    </source>
</reference>
<evidence type="ECO:0000256" key="3">
    <source>
        <dbReference type="ARBA" id="ARBA00022741"/>
    </source>
</evidence>
<dbReference type="SUPFAM" id="SSF55271">
    <property type="entry name" value="DNA repair protein MutS, domain I"/>
    <property type="match status" value="1"/>
</dbReference>
<dbReference type="AlphaFoldDB" id="A0AAE3HJR1"/>
<dbReference type="InterPro" id="IPR007695">
    <property type="entry name" value="DNA_mismatch_repair_MutS-lik_N"/>
</dbReference>
<proteinExistence type="inferred from homology"/>
<evidence type="ECO:0000313" key="13">
    <source>
        <dbReference type="EMBL" id="MCS3903020.1"/>
    </source>
</evidence>
<name>A0AAE3HJR1_9GAMM</name>
<dbReference type="InterPro" id="IPR036187">
    <property type="entry name" value="DNA_mismatch_repair_MutS_sf"/>
</dbReference>
<dbReference type="Pfam" id="PF00488">
    <property type="entry name" value="MutS_V"/>
    <property type="match status" value="1"/>
</dbReference>
<sequence length="862" mass="94464">MAMSTTGQHTPSHTPVMQQYLGLKAEYPDKLLFFHMGDFYELFYDDARKVARLLDITLTRRGSSAGEPIPMAGVPIHAVESYLARLVRQGESVVICDQIGDPAQAKGPVERQVTRIVTPGTLTDEALLDARSDNLLVAVQPPRKDTETFGLATLELSSGRFMLSEPDNAATLLAELERLQPAELLYPDAAGAAAGELPVAANERPGWQFDSQRARPRLCRQYGVDSLAGYGCDAANQALAAAGALLHYLEETQRSALPHLLPPRLEPASDSIMLDAACRRNLEIEQDLSGRRDHSLLRVMDTTATPMGSRCLRRWLTRPLRDRDCLRARYQAVARLLDDRHYRPLRETLGDIGDVERILARIALASARPRDLVQLRHGLACLPPLRAALEPLYSPLLDELADQLQVDPGWHELLVRAVADEPAAFVRDGGVIADGYDSELDELRRLSSDAGDFIARLEQAEREATGIGTLKVGFNRVHGYYIEVSRAQAAAVPAHYQRRQTLKAAERYITPELKEHEDKVLSARERALARERELYTGLLEQLGSALTPLQTAAAAIAALDVLATFAERAESLNLAAPELGDAAGIDIRAGRHLVVEQLQSEAFVPNDLVINDERRMLIITGPNMGGKSTYMRQTALIVLLAHAGSFVPAETCRCGTIDRIFTRIGASDDLAGGRSTFMVEMTETATILNNATPQSLVLLDEIGRGTSTFDGLALAWAVAGRLADETGALTLFATHYMELTTLPQDHAGVDNVHLDAVEHGDRIVFLHSVEPGPADRSYGLQVALLAGVPAAVVDRARERLQQLESQALPDERAQPDLFQPTAEQNTADKITTTLAAVDPDTTSPRDALQLLYQLRRMLDEER</sequence>
<keyword evidence="7 9" id="KW-0234">DNA repair</keyword>
<dbReference type="NCBIfam" id="NF003810">
    <property type="entry name" value="PRK05399.1"/>
    <property type="match status" value="1"/>
</dbReference>
<keyword evidence="14" id="KW-1185">Reference proteome</keyword>
<evidence type="ECO:0000256" key="10">
    <source>
        <dbReference type="RuleBase" id="RU003756"/>
    </source>
</evidence>
<dbReference type="PANTHER" id="PTHR11361:SF34">
    <property type="entry name" value="DNA MISMATCH REPAIR PROTEIN MSH1, MITOCHONDRIAL"/>
    <property type="match status" value="1"/>
</dbReference>
<comment type="similarity">
    <text evidence="1 9 10">Belongs to the DNA mismatch repair MutS family.</text>
</comment>
<dbReference type="Pfam" id="PF05188">
    <property type="entry name" value="MutS_II"/>
    <property type="match status" value="1"/>
</dbReference>
<dbReference type="NCBIfam" id="TIGR01070">
    <property type="entry name" value="mutS1"/>
    <property type="match status" value="1"/>
</dbReference>
<evidence type="ECO:0000256" key="5">
    <source>
        <dbReference type="ARBA" id="ARBA00022840"/>
    </source>
</evidence>
<feature type="region of interest" description="Disordered" evidence="11">
    <location>
        <begin position="805"/>
        <end position="824"/>
    </location>
</feature>
<dbReference type="GO" id="GO:0140664">
    <property type="term" value="F:ATP-dependent DNA damage sensor activity"/>
    <property type="evidence" value="ECO:0007669"/>
    <property type="project" value="InterPro"/>
</dbReference>
<evidence type="ECO:0000256" key="9">
    <source>
        <dbReference type="HAMAP-Rule" id="MF_00096"/>
    </source>
</evidence>
<gene>
    <name evidence="9" type="primary">mutS</name>
    <name evidence="13" type="ORF">J2T55_001037</name>
</gene>
<organism evidence="13 14">
    <name type="scientific">Methylohalomonas lacus</name>
    <dbReference type="NCBI Taxonomy" id="398773"/>
    <lineage>
        <taxon>Bacteria</taxon>
        <taxon>Pseudomonadati</taxon>
        <taxon>Pseudomonadota</taxon>
        <taxon>Gammaproteobacteria</taxon>
        <taxon>Methylohalomonadales</taxon>
        <taxon>Methylohalomonadaceae</taxon>
        <taxon>Methylohalomonas</taxon>
    </lineage>
</organism>
<evidence type="ECO:0000256" key="4">
    <source>
        <dbReference type="ARBA" id="ARBA00022763"/>
    </source>
</evidence>
<evidence type="ECO:0000256" key="7">
    <source>
        <dbReference type="ARBA" id="ARBA00023204"/>
    </source>
</evidence>
<keyword evidence="6 9" id="KW-0238">DNA-binding</keyword>
<dbReference type="HAMAP" id="MF_00096">
    <property type="entry name" value="MutS"/>
    <property type="match status" value="1"/>
</dbReference>
<evidence type="ECO:0000259" key="12">
    <source>
        <dbReference type="PROSITE" id="PS00486"/>
    </source>
</evidence>
<keyword evidence="3 9" id="KW-0547">Nucleotide-binding</keyword>
<dbReference type="Gene3D" id="3.40.1170.10">
    <property type="entry name" value="DNA repair protein MutS, domain I"/>
    <property type="match status" value="1"/>
</dbReference>
<evidence type="ECO:0000256" key="2">
    <source>
        <dbReference type="ARBA" id="ARBA00021982"/>
    </source>
</evidence>
<dbReference type="CDD" id="cd03284">
    <property type="entry name" value="ABC_MutS1"/>
    <property type="match status" value="1"/>
</dbReference>
<comment type="function">
    <text evidence="8 9">This protein is involved in the repair of mismatches in DNA. It is possible that it carries out the mismatch recognition step. This protein has a weak ATPase activity.</text>
</comment>
<dbReference type="InterPro" id="IPR007860">
    <property type="entry name" value="DNA_mmatch_repair_MutS_con_dom"/>
</dbReference>
<dbReference type="Gene3D" id="3.40.50.300">
    <property type="entry name" value="P-loop containing nucleotide triphosphate hydrolases"/>
    <property type="match status" value="1"/>
</dbReference>
<dbReference type="SMART" id="SM00534">
    <property type="entry name" value="MUTSac"/>
    <property type="match status" value="1"/>
</dbReference>
<dbReference type="FunFam" id="3.40.50.300:FF:000870">
    <property type="entry name" value="MutS protein homolog 4"/>
    <property type="match status" value="1"/>
</dbReference>
<keyword evidence="4 9" id="KW-0227">DNA damage</keyword>
<dbReference type="Gene3D" id="6.10.140.430">
    <property type="match status" value="1"/>
</dbReference>
<dbReference type="InterPro" id="IPR007861">
    <property type="entry name" value="DNA_mismatch_repair_MutS_clamp"/>
</dbReference>
<dbReference type="Pfam" id="PF05190">
    <property type="entry name" value="MutS_IV"/>
    <property type="match status" value="1"/>
</dbReference>
<keyword evidence="5 9" id="KW-0067">ATP-binding</keyword>
<dbReference type="GO" id="GO:0005829">
    <property type="term" value="C:cytosol"/>
    <property type="evidence" value="ECO:0007669"/>
    <property type="project" value="TreeGrafter"/>
</dbReference>
<dbReference type="Gene3D" id="3.30.420.110">
    <property type="entry name" value="MutS, connector domain"/>
    <property type="match status" value="1"/>
</dbReference>
<dbReference type="FunFam" id="1.10.1420.10:FF:000002">
    <property type="entry name" value="DNA mismatch repair protein MutS"/>
    <property type="match status" value="1"/>
</dbReference>
<dbReference type="InterPro" id="IPR027417">
    <property type="entry name" value="P-loop_NTPase"/>
</dbReference>
<dbReference type="InterPro" id="IPR005748">
    <property type="entry name" value="DNA_mismatch_repair_MutS"/>
</dbReference>
<dbReference type="InterPro" id="IPR017261">
    <property type="entry name" value="DNA_mismatch_repair_MutS/MSH"/>
</dbReference>
<evidence type="ECO:0000313" key="14">
    <source>
        <dbReference type="Proteomes" id="UP001204445"/>
    </source>
</evidence>
<dbReference type="SUPFAM" id="SSF48334">
    <property type="entry name" value="DNA repair protein MutS, domain III"/>
    <property type="match status" value="1"/>
</dbReference>
<protein>
    <recommendedName>
        <fullName evidence="2 9">DNA mismatch repair protein MutS</fullName>
    </recommendedName>
</protein>
<dbReference type="PANTHER" id="PTHR11361">
    <property type="entry name" value="DNA MISMATCH REPAIR PROTEIN MUTS FAMILY MEMBER"/>
    <property type="match status" value="1"/>
</dbReference>
<dbReference type="GO" id="GO:0006298">
    <property type="term" value="P:mismatch repair"/>
    <property type="evidence" value="ECO:0007669"/>
    <property type="project" value="UniProtKB-UniRule"/>
</dbReference>
<comment type="caution">
    <text evidence="13">The sequence shown here is derived from an EMBL/GenBank/DDBJ whole genome shotgun (WGS) entry which is preliminary data.</text>
</comment>
<dbReference type="SUPFAM" id="SSF53150">
    <property type="entry name" value="DNA repair protein MutS, domain II"/>
    <property type="match status" value="1"/>
</dbReference>
<dbReference type="GO" id="GO:0030983">
    <property type="term" value="F:mismatched DNA binding"/>
    <property type="evidence" value="ECO:0007669"/>
    <property type="project" value="InterPro"/>
</dbReference>
<dbReference type="FunFam" id="3.40.1170.10:FF:000001">
    <property type="entry name" value="DNA mismatch repair protein MutS"/>
    <property type="match status" value="1"/>
</dbReference>
<evidence type="ECO:0000256" key="8">
    <source>
        <dbReference type="ARBA" id="ARBA00024647"/>
    </source>
</evidence>
<dbReference type="EMBL" id="JANUCT010000006">
    <property type="protein sequence ID" value="MCS3903020.1"/>
    <property type="molecule type" value="Genomic_DNA"/>
</dbReference>
<evidence type="ECO:0000256" key="6">
    <source>
        <dbReference type="ARBA" id="ARBA00023125"/>
    </source>
</evidence>
<feature type="binding site" evidence="9">
    <location>
        <begin position="621"/>
        <end position="628"/>
    </location>
    <ligand>
        <name>ATP</name>
        <dbReference type="ChEBI" id="CHEBI:30616"/>
    </ligand>
</feature>
<dbReference type="PROSITE" id="PS00486">
    <property type="entry name" value="DNA_MISMATCH_REPAIR_2"/>
    <property type="match status" value="1"/>
</dbReference>
<accession>A0AAE3HJR1</accession>
<dbReference type="InterPro" id="IPR007696">
    <property type="entry name" value="DNA_mismatch_repair_MutS_core"/>
</dbReference>
<evidence type="ECO:0000256" key="1">
    <source>
        <dbReference type="ARBA" id="ARBA00006271"/>
    </source>
</evidence>
<dbReference type="InterPro" id="IPR016151">
    <property type="entry name" value="DNA_mismatch_repair_MutS_N"/>
</dbReference>
<dbReference type="PIRSF" id="PIRSF037677">
    <property type="entry name" value="DNA_mis_repair_Msh6"/>
    <property type="match status" value="1"/>
</dbReference>
<dbReference type="SMART" id="SM00533">
    <property type="entry name" value="MUTSd"/>
    <property type="match status" value="1"/>
</dbReference>
<dbReference type="InterPro" id="IPR000432">
    <property type="entry name" value="DNA_mismatch_repair_MutS_C"/>
</dbReference>
<dbReference type="GO" id="GO:0005524">
    <property type="term" value="F:ATP binding"/>
    <property type="evidence" value="ECO:0007669"/>
    <property type="project" value="UniProtKB-UniRule"/>
</dbReference>
<dbReference type="InterPro" id="IPR036678">
    <property type="entry name" value="MutS_con_dom_sf"/>
</dbReference>